<accession>A0A2P2N5S5</accession>
<proteinExistence type="predicted"/>
<dbReference type="EMBL" id="GGEC01057329">
    <property type="protein sequence ID" value="MBX37813.1"/>
    <property type="molecule type" value="Transcribed_RNA"/>
</dbReference>
<sequence>MPTCQAMFFPIVGLPSDFLTALCMYNQPKNYQSLASVYSLLN</sequence>
<organism evidence="1">
    <name type="scientific">Rhizophora mucronata</name>
    <name type="common">Asiatic mangrove</name>
    <dbReference type="NCBI Taxonomy" id="61149"/>
    <lineage>
        <taxon>Eukaryota</taxon>
        <taxon>Viridiplantae</taxon>
        <taxon>Streptophyta</taxon>
        <taxon>Embryophyta</taxon>
        <taxon>Tracheophyta</taxon>
        <taxon>Spermatophyta</taxon>
        <taxon>Magnoliopsida</taxon>
        <taxon>eudicotyledons</taxon>
        <taxon>Gunneridae</taxon>
        <taxon>Pentapetalae</taxon>
        <taxon>rosids</taxon>
        <taxon>fabids</taxon>
        <taxon>Malpighiales</taxon>
        <taxon>Rhizophoraceae</taxon>
        <taxon>Rhizophora</taxon>
    </lineage>
</organism>
<protein>
    <submittedName>
        <fullName evidence="1">Uncharacterized protein</fullName>
    </submittedName>
</protein>
<evidence type="ECO:0000313" key="1">
    <source>
        <dbReference type="EMBL" id="MBX37813.1"/>
    </source>
</evidence>
<reference evidence="1" key="1">
    <citation type="submission" date="2018-02" db="EMBL/GenBank/DDBJ databases">
        <title>Rhizophora mucronata_Transcriptome.</title>
        <authorList>
            <person name="Meera S.P."/>
            <person name="Sreeshan A."/>
            <person name="Augustine A."/>
        </authorList>
    </citation>
    <scope>NUCLEOTIDE SEQUENCE</scope>
    <source>
        <tissue evidence="1">Leaf</tissue>
    </source>
</reference>
<name>A0A2P2N5S5_RHIMU</name>
<dbReference type="AlphaFoldDB" id="A0A2P2N5S5"/>